<gene>
    <name evidence="3" type="ORF">AAFF_G00158830</name>
</gene>
<feature type="region of interest" description="Disordered" evidence="2">
    <location>
        <begin position="1"/>
        <end position="146"/>
    </location>
</feature>
<proteinExistence type="predicted"/>
<evidence type="ECO:0000313" key="3">
    <source>
        <dbReference type="EMBL" id="KAJ8387260.1"/>
    </source>
</evidence>
<accession>A0AAD7RND5</accession>
<dbReference type="EMBL" id="JAINUG010000214">
    <property type="protein sequence ID" value="KAJ8387260.1"/>
    <property type="molecule type" value="Genomic_DNA"/>
</dbReference>
<organism evidence="3 4">
    <name type="scientific">Aldrovandia affinis</name>
    <dbReference type="NCBI Taxonomy" id="143900"/>
    <lineage>
        <taxon>Eukaryota</taxon>
        <taxon>Metazoa</taxon>
        <taxon>Chordata</taxon>
        <taxon>Craniata</taxon>
        <taxon>Vertebrata</taxon>
        <taxon>Euteleostomi</taxon>
        <taxon>Actinopterygii</taxon>
        <taxon>Neopterygii</taxon>
        <taxon>Teleostei</taxon>
        <taxon>Notacanthiformes</taxon>
        <taxon>Halosauridae</taxon>
        <taxon>Aldrovandia</taxon>
    </lineage>
</organism>
<dbReference type="Proteomes" id="UP001221898">
    <property type="component" value="Unassembled WGS sequence"/>
</dbReference>
<evidence type="ECO:0000256" key="1">
    <source>
        <dbReference type="SAM" id="Coils"/>
    </source>
</evidence>
<keyword evidence="1" id="KW-0175">Coiled coil</keyword>
<sequence length="260" mass="30237">MERHYKEVQNSNMAKAPEDSREQSQNMAKAQEDSREQSQNMAKAQEDSREQSHNMATAQEDSREQSHNMATAQEDSREQSHNMATAPEDSREERQNIPRQQQWRGGVVRRKVINDSVGKTTSDIQENRSKEQAATTSKLPGCQRKEGGGTLLRLREELADAQGSCRAYETRLEVTNCRGRDLVKEKMDLRKEMDGVRNKLRDSEDRWVRSQRQLHRLKSACESRQRVEQACYMRLYNFVPRVLRIVWGYMQLEESAQSSE</sequence>
<feature type="coiled-coil region" evidence="1">
    <location>
        <begin position="151"/>
        <end position="206"/>
    </location>
</feature>
<evidence type="ECO:0000256" key="2">
    <source>
        <dbReference type="SAM" id="MobiDB-lite"/>
    </source>
</evidence>
<dbReference type="AlphaFoldDB" id="A0AAD7RND5"/>
<name>A0AAD7RND5_9TELE</name>
<protein>
    <submittedName>
        <fullName evidence="3">Uncharacterized protein</fullName>
    </submittedName>
</protein>
<keyword evidence="4" id="KW-1185">Reference proteome</keyword>
<comment type="caution">
    <text evidence="3">The sequence shown here is derived from an EMBL/GenBank/DDBJ whole genome shotgun (WGS) entry which is preliminary data.</text>
</comment>
<evidence type="ECO:0000313" key="4">
    <source>
        <dbReference type="Proteomes" id="UP001221898"/>
    </source>
</evidence>
<reference evidence="3" key="1">
    <citation type="journal article" date="2023" name="Science">
        <title>Genome structures resolve the early diversification of teleost fishes.</title>
        <authorList>
            <person name="Parey E."/>
            <person name="Louis A."/>
            <person name="Montfort J."/>
            <person name="Bouchez O."/>
            <person name="Roques C."/>
            <person name="Iampietro C."/>
            <person name="Lluch J."/>
            <person name="Castinel A."/>
            <person name="Donnadieu C."/>
            <person name="Desvignes T."/>
            <person name="Floi Bucao C."/>
            <person name="Jouanno E."/>
            <person name="Wen M."/>
            <person name="Mejri S."/>
            <person name="Dirks R."/>
            <person name="Jansen H."/>
            <person name="Henkel C."/>
            <person name="Chen W.J."/>
            <person name="Zahm M."/>
            <person name="Cabau C."/>
            <person name="Klopp C."/>
            <person name="Thompson A.W."/>
            <person name="Robinson-Rechavi M."/>
            <person name="Braasch I."/>
            <person name="Lecointre G."/>
            <person name="Bobe J."/>
            <person name="Postlethwait J.H."/>
            <person name="Berthelot C."/>
            <person name="Roest Crollius H."/>
            <person name="Guiguen Y."/>
        </authorList>
    </citation>
    <scope>NUCLEOTIDE SEQUENCE</scope>
    <source>
        <strain evidence="3">NC1722</strain>
    </source>
</reference>